<keyword evidence="1" id="KW-0472">Membrane</keyword>
<dbReference type="AlphaFoldDB" id="A0A5K7Z257"/>
<dbReference type="Proteomes" id="UP000427769">
    <property type="component" value="Chromosome"/>
</dbReference>
<keyword evidence="1" id="KW-1133">Transmembrane helix</keyword>
<organism evidence="2 3">
    <name type="scientific">Desulfosarcina widdelii</name>
    <dbReference type="NCBI Taxonomy" id="947919"/>
    <lineage>
        <taxon>Bacteria</taxon>
        <taxon>Pseudomonadati</taxon>
        <taxon>Thermodesulfobacteriota</taxon>
        <taxon>Desulfobacteria</taxon>
        <taxon>Desulfobacterales</taxon>
        <taxon>Desulfosarcinaceae</taxon>
        <taxon>Desulfosarcina</taxon>
    </lineage>
</organism>
<reference evidence="2 3" key="1">
    <citation type="submission" date="2019-11" db="EMBL/GenBank/DDBJ databases">
        <title>Comparative genomics of hydrocarbon-degrading Desulfosarcina strains.</title>
        <authorList>
            <person name="Watanabe M."/>
            <person name="Kojima H."/>
            <person name="Fukui M."/>
        </authorList>
    </citation>
    <scope>NUCLEOTIDE SEQUENCE [LARGE SCALE GENOMIC DNA]</scope>
    <source>
        <strain evidence="2 3">PP31</strain>
    </source>
</reference>
<evidence type="ECO:0000256" key="1">
    <source>
        <dbReference type="SAM" id="Phobius"/>
    </source>
</evidence>
<feature type="transmembrane region" description="Helical" evidence="1">
    <location>
        <begin position="142"/>
        <end position="165"/>
    </location>
</feature>
<dbReference type="OrthoDB" id="5492899at2"/>
<gene>
    <name evidence="2" type="ORF">DSCW_17560</name>
</gene>
<proteinExistence type="predicted"/>
<evidence type="ECO:0000313" key="2">
    <source>
        <dbReference type="EMBL" id="BBO74339.1"/>
    </source>
</evidence>
<keyword evidence="3" id="KW-1185">Reference proteome</keyword>
<dbReference type="EMBL" id="AP021875">
    <property type="protein sequence ID" value="BBO74339.1"/>
    <property type="molecule type" value="Genomic_DNA"/>
</dbReference>
<keyword evidence="1" id="KW-0812">Transmembrane</keyword>
<evidence type="ECO:0000313" key="3">
    <source>
        <dbReference type="Proteomes" id="UP000427769"/>
    </source>
</evidence>
<sequence>MRSINKFSFITLAMILLMAGTTFGLEASYQTKEESPPAATSEDIQNKWNPSGLVENLMHDLQIVIQKERIATLSEVDKERKATLVYLTQERLAATEDLRSELTRLIETLVSERQATLVEIEAIGDRLVDRSLDSGKQLIDHFLLRLIQLVVVTGVLAAAIIFTVIRIRAKR</sequence>
<dbReference type="RefSeq" id="WP_155303379.1">
    <property type="nucleotide sequence ID" value="NZ_AP021875.1"/>
</dbReference>
<protein>
    <submittedName>
        <fullName evidence="2">Uncharacterized protein</fullName>
    </submittedName>
</protein>
<name>A0A5K7Z257_9BACT</name>
<accession>A0A5K7Z257</accession>
<dbReference type="KEGG" id="dwd:DSCW_17560"/>